<dbReference type="Proteomes" id="UP000037460">
    <property type="component" value="Unassembled WGS sequence"/>
</dbReference>
<evidence type="ECO:0000256" key="2">
    <source>
        <dbReference type="SAM" id="Phobius"/>
    </source>
</evidence>
<sequence>MGTTSAVLSGLAMSGIQYHYLLVRSTDWDDTYELAQHSIEEMVFLAILTITLGLNLQLLFICMLVSLLGPQLALRGPDGSLHDAVEGMHSWNTVIMAFFMLSVFLLELCVFSFSYGHKQLNDFGRVILVCTDSLLIFATVRYARKIMRRLALPKEQRVSGAFFAHQKGDPISSFQGLEHEGFRDDPVHANGLSSARIPTRAAPSATRIAGDEALPLTAESLDHSVNEFLSGHALASIPVHRPLEAPAPEPPGPSAASCVAAAGWGVFPSVKEPRGHESEEEDEEMPLNGRPRNLPAVRISKKPRRAQRSQMLNPSWLNLGAPPTEEHEAPAVSWREELRLLRHALFVPPHIEKSLQARDGFGRQELERVKEQEEAVEQLMREKAGHCPAGPVQISAARTKNAI</sequence>
<keyword evidence="2" id="KW-0472">Membrane</keyword>
<gene>
    <name evidence="3" type="ORF">Ctob_001773</name>
</gene>
<keyword evidence="2" id="KW-1133">Transmembrane helix</keyword>
<keyword evidence="4" id="KW-1185">Reference proteome</keyword>
<evidence type="ECO:0000313" key="3">
    <source>
        <dbReference type="EMBL" id="KOO26063.1"/>
    </source>
</evidence>
<reference evidence="4" key="1">
    <citation type="journal article" date="2015" name="PLoS Genet.">
        <title>Genome Sequence and Transcriptome Analyses of Chrysochromulina tobin: Metabolic Tools for Enhanced Algal Fitness in the Prominent Order Prymnesiales (Haptophyceae).</title>
        <authorList>
            <person name="Hovde B.T."/>
            <person name="Deodato C.R."/>
            <person name="Hunsperger H.M."/>
            <person name="Ryken S.A."/>
            <person name="Yost W."/>
            <person name="Jha R.K."/>
            <person name="Patterson J."/>
            <person name="Monnat R.J. Jr."/>
            <person name="Barlow S.B."/>
            <person name="Starkenburg S.R."/>
            <person name="Cattolico R.A."/>
        </authorList>
    </citation>
    <scope>NUCLEOTIDE SEQUENCE</scope>
    <source>
        <strain evidence="4">CCMP291</strain>
    </source>
</reference>
<dbReference type="EMBL" id="JWZX01002894">
    <property type="protein sequence ID" value="KOO26063.1"/>
    <property type="molecule type" value="Genomic_DNA"/>
</dbReference>
<protein>
    <recommendedName>
        <fullName evidence="5">Transmembrane protein</fullName>
    </recommendedName>
</protein>
<evidence type="ECO:0000313" key="4">
    <source>
        <dbReference type="Proteomes" id="UP000037460"/>
    </source>
</evidence>
<name>A0A0M0JIL5_9EUKA</name>
<organism evidence="3 4">
    <name type="scientific">Chrysochromulina tobinii</name>
    <dbReference type="NCBI Taxonomy" id="1460289"/>
    <lineage>
        <taxon>Eukaryota</taxon>
        <taxon>Haptista</taxon>
        <taxon>Haptophyta</taxon>
        <taxon>Prymnesiophyceae</taxon>
        <taxon>Prymnesiales</taxon>
        <taxon>Chrysochromulinaceae</taxon>
        <taxon>Chrysochromulina</taxon>
    </lineage>
</organism>
<keyword evidence="2" id="KW-0812">Transmembrane</keyword>
<feature type="transmembrane region" description="Helical" evidence="2">
    <location>
        <begin position="123"/>
        <end position="143"/>
    </location>
</feature>
<dbReference type="AlphaFoldDB" id="A0A0M0JIL5"/>
<evidence type="ECO:0008006" key="5">
    <source>
        <dbReference type="Google" id="ProtNLM"/>
    </source>
</evidence>
<proteinExistence type="predicted"/>
<feature type="region of interest" description="Disordered" evidence="1">
    <location>
        <begin position="269"/>
        <end position="325"/>
    </location>
</feature>
<comment type="caution">
    <text evidence="3">The sequence shown here is derived from an EMBL/GenBank/DDBJ whole genome shotgun (WGS) entry which is preliminary data.</text>
</comment>
<feature type="transmembrane region" description="Helical" evidence="2">
    <location>
        <begin position="89"/>
        <end position="111"/>
    </location>
</feature>
<feature type="transmembrane region" description="Helical" evidence="2">
    <location>
        <begin position="43"/>
        <end position="69"/>
    </location>
</feature>
<evidence type="ECO:0000256" key="1">
    <source>
        <dbReference type="SAM" id="MobiDB-lite"/>
    </source>
</evidence>
<accession>A0A0M0JIL5</accession>